<keyword evidence="3" id="KW-1185">Reference proteome</keyword>
<reference evidence="2 3" key="1">
    <citation type="submission" date="2018-06" db="EMBL/GenBank/DDBJ databases">
        <title>Genomic Encyclopedia of Archaeal and Bacterial Type Strains, Phase II (KMG-II): from individual species to whole genera.</title>
        <authorList>
            <person name="Goeker M."/>
        </authorList>
    </citation>
    <scope>NUCLEOTIDE SEQUENCE [LARGE SCALE GENOMIC DNA]</scope>
    <source>
        <strain evidence="2 3">DSM 6779</strain>
    </source>
</reference>
<evidence type="ECO:0000256" key="1">
    <source>
        <dbReference type="SAM" id="Phobius"/>
    </source>
</evidence>
<organism evidence="2 3">
    <name type="scientific">Breznakibacter xylanolyticus</name>
    <dbReference type="NCBI Taxonomy" id="990"/>
    <lineage>
        <taxon>Bacteria</taxon>
        <taxon>Pseudomonadati</taxon>
        <taxon>Bacteroidota</taxon>
        <taxon>Bacteroidia</taxon>
        <taxon>Marinilabiliales</taxon>
        <taxon>Marinilabiliaceae</taxon>
        <taxon>Breznakibacter</taxon>
    </lineage>
</organism>
<keyword evidence="1" id="KW-0812">Transmembrane</keyword>
<keyword evidence="1" id="KW-0472">Membrane</keyword>
<evidence type="ECO:0000313" key="3">
    <source>
        <dbReference type="Proteomes" id="UP000249239"/>
    </source>
</evidence>
<name>A0A2W7PV81_9BACT</name>
<sequence>MRTYLTYTHILSVLIICVTIFSIIHLRHIINSLTNEKNKIVNSEYSTLDTNYLLQDKLLVYNYFTNILHTNKVDFSGSTIIYCNNEMCGSCIEECIMDLNILLETNKTFQYKLVLDSICYKYLTDMDFFANQKKRAIIWDYSSYSFGIYRTPIIVLYDNKGTARMVKQFKYFHT</sequence>
<protein>
    <submittedName>
        <fullName evidence="2">Uncharacterized protein</fullName>
    </submittedName>
</protein>
<evidence type="ECO:0000313" key="2">
    <source>
        <dbReference type="EMBL" id="PZX13419.1"/>
    </source>
</evidence>
<gene>
    <name evidence="2" type="ORF">LX69_02675</name>
</gene>
<dbReference type="AlphaFoldDB" id="A0A2W7PV81"/>
<dbReference type="Proteomes" id="UP000249239">
    <property type="component" value="Unassembled WGS sequence"/>
</dbReference>
<comment type="caution">
    <text evidence="2">The sequence shown here is derived from an EMBL/GenBank/DDBJ whole genome shotgun (WGS) entry which is preliminary data.</text>
</comment>
<accession>A0A2W7PV81</accession>
<dbReference type="EMBL" id="QKZK01000026">
    <property type="protein sequence ID" value="PZX13419.1"/>
    <property type="molecule type" value="Genomic_DNA"/>
</dbReference>
<proteinExistence type="predicted"/>
<keyword evidence="1" id="KW-1133">Transmembrane helix</keyword>
<feature type="transmembrane region" description="Helical" evidence="1">
    <location>
        <begin position="6"/>
        <end position="26"/>
    </location>
</feature>